<dbReference type="PANTHER" id="PTHR13627:SF31">
    <property type="entry name" value="RIBITOL 5-PHOSPHATE TRANSFERASE FKRP"/>
    <property type="match status" value="1"/>
</dbReference>
<feature type="domain" description="GP-PDE" evidence="1">
    <location>
        <begin position="514"/>
        <end position="590"/>
    </location>
</feature>
<dbReference type="Pfam" id="PF04991">
    <property type="entry name" value="LicD"/>
    <property type="match status" value="1"/>
</dbReference>
<gene>
    <name evidence="3" type="ORF">M8T91_12895</name>
</gene>
<protein>
    <submittedName>
        <fullName evidence="3">LicD family protein</fullName>
    </submittedName>
</protein>
<dbReference type="PANTHER" id="PTHR13627">
    <property type="entry name" value="FUKUTIN RELATED PROTEIN"/>
    <property type="match status" value="1"/>
</dbReference>
<dbReference type="RefSeq" id="WP_301414572.1">
    <property type="nucleotide sequence ID" value="NZ_CP098023.1"/>
</dbReference>
<evidence type="ECO:0000313" key="3">
    <source>
        <dbReference type="EMBL" id="WKD48797.1"/>
    </source>
</evidence>
<accession>A0ABY9E8Z2</accession>
<reference evidence="3 4" key="1">
    <citation type="submission" date="2022-05" db="EMBL/GenBank/DDBJ databases">
        <title>Microbulbifer sp. nov., isolated from sponge.</title>
        <authorList>
            <person name="Gao L."/>
        </authorList>
    </citation>
    <scope>NUCLEOTIDE SEQUENCE [LARGE SCALE GENOMIC DNA]</scope>
    <source>
        <strain evidence="3 4">MI-G</strain>
    </source>
</reference>
<evidence type="ECO:0000259" key="2">
    <source>
        <dbReference type="Pfam" id="PF04991"/>
    </source>
</evidence>
<evidence type="ECO:0000259" key="1">
    <source>
        <dbReference type="Pfam" id="PF03009"/>
    </source>
</evidence>
<proteinExistence type="predicted"/>
<sequence length="767" mass="88245">MYKKINIGLLESLGAWGLSGVPLEIQCNTYLSELEVYIDSDFREFLNIQAIEIIMDDGKDLVFLGLIESAKLSSNYYFDVDGSNCVKARLNERKLLHSKCELRPRLKIKFKEKRNVSVIRVFNRQGDCGLRSRFIALEGMNDGELGFSYKNVPDLLKQNLQDELYGILSKYNGEACIPENVFQSSKYLRLKLYELIESGVEVSDELVCALFPVGGAKPRLDSLGAYYLTKVIDRELQSKNYFNTRNLKEFGSILCDDVSIDCLREYATRKISRKYGEDKKVVIAKHRVHYDTLVSKRNSHLDYLDKLMSALNDVNAIPMVAYGTLLGAFRNEAFLPFDDDIDIILYYPDIVEECACERERNSLIEYLRRLGFTVGSRSSFPHITVNSSTASVGIDIFFAWASIASGKASVVMENLVYRDIDCKILTPPSEIKLHGRRYPCPAKVDEFLFDRYGEGWSRSNPYHEWSWHIERRVYFNDKNLSDLYDQREKQRKYRYGYTRTRLVAWSQCVLKNKRPPSNSIPMLLQAIDYGFDVIELDLRVTGDGEIVLAHDDLVENNAGEKIYLSKSSLEQVVNFRLGDFQGKDVFMASLSRALQDLSGKQVLLDARFKPQDYSKLKHCIDNAGFDPSMLIFCVYNEKQVEPLIRHFPESLLFWKFYTQAWEIDPLVLDQVRMYGVDGIMFMYPHYDEDISESMYQIKRRDLKSMCFIHGQNWTPPHSSGLSPNQTVRGVDCYNASLKKMVAMGIEYVTTLECSSEAFVELIGRGEN</sequence>
<dbReference type="Pfam" id="PF03009">
    <property type="entry name" value="GDPD"/>
    <property type="match status" value="1"/>
</dbReference>
<dbReference type="Proteomes" id="UP001321520">
    <property type="component" value="Chromosome"/>
</dbReference>
<evidence type="ECO:0000313" key="4">
    <source>
        <dbReference type="Proteomes" id="UP001321520"/>
    </source>
</evidence>
<dbReference type="InterPro" id="IPR030395">
    <property type="entry name" value="GP_PDE_dom"/>
</dbReference>
<feature type="domain" description="LicD/FKTN/FKRP nucleotidyltransferase" evidence="2">
    <location>
        <begin position="319"/>
        <end position="349"/>
    </location>
</feature>
<dbReference type="InterPro" id="IPR052613">
    <property type="entry name" value="LicD_transferase"/>
</dbReference>
<keyword evidence="4" id="KW-1185">Reference proteome</keyword>
<organism evidence="3 4">
    <name type="scientific">Microbulbifer spongiae</name>
    <dbReference type="NCBI Taxonomy" id="2944933"/>
    <lineage>
        <taxon>Bacteria</taxon>
        <taxon>Pseudomonadati</taxon>
        <taxon>Pseudomonadota</taxon>
        <taxon>Gammaproteobacteria</taxon>
        <taxon>Cellvibrionales</taxon>
        <taxon>Microbulbiferaceae</taxon>
        <taxon>Microbulbifer</taxon>
    </lineage>
</organism>
<name>A0ABY9E8Z2_9GAMM</name>
<dbReference type="SUPFAM" id="SSF51695">
    <property type="entry name" value="PLC-like phosphodiesterases"/>
    <property type="match status" value="1"/>
</dbReference>
<dbReference type="InterPro" id="IPR007074">
    <property type="entry name" value="LicD/FKTN/FKRP_NTP_transf"/>
</dbReference>
<dbReference type="Gene3D" id="3.20.20.190">
    <property type="entry name" value="Phosphatidylinositol (PI) phosphodiesterase"/>
    <property type="match status" value="1"/>
</dbReference>
<dbReference type="InterPro" id="IPR017946">
    <property type="entry name" value="PLC-like_Pdiesterase_TIM-brl"/>
</dbReference>
<dbReference type="EMBL" id="CP098023">
    <property type="protein sequence ID" value="WKD48797.1"/>
    <property type="molecule type" value="Genomic_DNA"/>
</dbReference>